<geneLocation type="plasmid" evidence="6 7">
    <name>pSfHH103e</name>
</geneLocation>
<feature type="domain" description="HTH araC/xylS-type" evidence="5">
    <location>
        <begin position="48"/>
        <end position="120"/>
    </location>
</feature>
<keyword evidence="3" id="KW-0804">Transcription</keyword>
<proteinExistence type="predicted"/>
<dbReference type="PATRIC" id="fig|380.5.peg.6312"/>
<dbReference type="GO" id="GO:0003700">
    <property type="term" value="F:DNA-binding transcription factor activity"/>
    <property type="evidence" value="ECO:0007669"/>
    <property type="project" value="InterPro"/>
</dbReference>
<evidence type="ECO:0000256" key="4">
    <source>
        <dbReference type="SAM" id="MobiDB-lite"/>
    </source>
</evidence>
<dbReference type="KEGG" id="sfh:SFHH103_06770"/>
<accession>G9AJJ6</accession>
<evidence type="ECO:0000313" key="6">
    <source>
        <dbReference type="EMBL" id="CCF01228.1"/>
    </source>
</evidence>
<evidence type="ECO:0000313" key="7">
    <source>
        <dbReference type="Proteomes" id="UP000007735"/>
    </source>
</evidence>
<dbReference type="SUPFAM" id="SSF46689">
    <property type="entry name" value="Homeodomain-like"/>
    <property type="match status" value="1"/>
</dbReference>
<keyword evidence="2" id="KW-0238">DNA-binding</keyword>
<dbReference type="PANTHER" id="PTHR46796">
    <property type="entry name" value="HTH-TYPE TRANSCRIPTIONAL ACTIVATOR RHAS-RELATED"/>
    <property type="match status" value="1"/>
</dbReference>
<dbReference type="InterPro" id="IPR018062">
    <property type="entry name" value="HTH_AraC-typ_CS"/>
</dbReference>
<dbReference type="InterPro" id="IPR009057">
    <property type="entry name" value="Homeodomain-like_sf"/>
</dbReference>
<dbReference type="PROSITE" id="PS00041">
    <property type="entry name" value="HTH_ARAC_FAMILY_1"/>
    <property type="match status" value="1"/>
</dbReference>
<protein>
    <submittedName>
        <fullName evidence="6">Transcriptional regulator</fullName>
    </submittedName>
</protein>
<dbReference type="PRINTS" id="PR00032">
    <property type="entry name" value="HTHARAC"/>
</dbReference>
<dbReference type="SMART" id="SM00342">
    <property type="entry name" value="HTH_ARAC"/>
    <property type="match status" value="1"/>
</dbReference>
<sequence length="128" mass="14119">MPPASLGSSAVPPDCSSPPTRSSRSHAICWRNASIGKPRSASWHGWSARTTLVNRFEASFGCGPMTWLRHYRMAEAARRLRSGHESVAEVAESLGYGNSNNFSTAFKAIQGLSPLRYRKMALRREKPV</sequence>
<gene>
    <name evidence="6" type="ordered locus">SFHH103_06770</name>
</gene>
<evidence type="ECO:0000256" key="2">
    <source>
        <dbReference type="ARBA" id="ARBA00023125"/>
    </source>
</evidence>
<dbReference type="EMBL" id="HE616899">
    <property type="protein sequence ID" value="CCF01228.1"/>
    <property type="molecule type" value="Genomic_DNA"/>
</dbReference>
<dbReference type="InterPro" id="IPR050204">
    <property type="entry name" value="AraC_XylS_family_regulators"/>
</dbReference>
<dbReference type="AlphaFoldDB" id="G9AJJ6"/>
<reference evidence="6 7" key="1">
    <citation type="journal article" date="2012" name="J. Bacteriol.">
        <title>Genome sequence of the soybean symbiont Sinorhizobium fredii HH103.</title>
        <authorList>
            <person name="Weidner S."/>
            <person name="Becker A."/>
            <person name="Bonilla I."/>
            <person name="Jaenicke S."/>
            <person name="Lloret J."/>
            <person name="Margaret I."/>
            <person name="Puhler A."/>
            <person name="Ruiz-Sainz J.E."/>
            <person name="Schneiker-Bekel S."/>
            <person name="Szczepanowski R."/>
            <person name="Vinardell J.M."/>
            <person name="Zehner S."/>
            <person name="Gottfert M."/>
        </authorList>
    </citation>
    <scope>NUCLEOTIDE SEQUENCE [LARGE SCALE GENOMIC DNA]</scope>
    <source>
        <strain evidence="6 7">HH103</strain>
        <plasmid evidence="7">pSfHH103e</plasmid>
    </source>
</reference>
<keyword evidence="6" id="KW-0614">Plasmid</keyword>
<keyword evidence="1" id="KW-0805">Transcription regulation</keyword>
<dbReference type="InterPro" id="IPR018060">
    <property type="entry name" value="HTH_AraC"/>
</dbReference>
<organism evidence="6 7">
    <name type="scientific">Sinorhizobium fredii (strain HH103)</name>
    <dbReference type="NCBI Taxonomy" id="1117943"/>
    <lineage>
        <taxon>Bacteria</taxon>
        <taxon>Pseudomonadati</taxon>
        <taxon>Pseudomonadota</taxon>
        <taxon>Alphaproteobacteria</taxon>
        <taxon>Hyphomicrobiales</taxon>
        <taxon>Rhizobiaceae</taxon>
        <taxon>Sinorhizobium/Ensifer group</taxon>
        <taxon>Sinorhizobium</taxon>
    </lineage>
</organism>
<dbReference type="Proteomes" id="UP000007735">
    <property type="component" value="Plasmid pSfHH103e"/>
</dbReference>
<feature type="region of interest" description="Disordered" evidence="4">
    <location>
        <begin position="1"/>
        <end position="25"/>
    </location>
</feature>
<evidence type="ECO:0000256" key="3">
    <source>
        <dbReference type="ARBA" id="ARBA00023163"/>
    </source>
</evidence>
<dbReference type="Pfam" id="PF12833">
    <property type="entry name" value="HTH_18"/>
    <property type="match status" value="1"/>
</dbReference>
<dbReference type="PROSITE" id="PS01124">
    <property type="entry name" value="HTH_ARAC_FAMILY_2"/>
    <property type="match status" value="1"/>
</dbReference>
<dbReference type="PANTHER" id="PTHR46796:SF13">
    <property type="entry name" value="HTH-TYPE TRANSCRIPTIONAL ACTIVATOR RHAS"/>
    <property type="match status" value="1"/>
</dbReference>
<name>G9AJJ6_SINF1</name>
<evidence type="ECO:0000259" key="5">
    <source>
        <dbReference type="PROSITE" id="PS01124"/>
    </source>
</evidence>
<dbReference type="HOGENOM" id="CLU_000445_81_14_5"/>
<dbReference type="Gene3D" id="1.10.10.60">
    <property type="entry name" value="Homeodomain-like"/>
    <property type="match status" value="1"/>
</dbReference>
<dbReference type="InterPro" id="IPR020449">
    <property type="entry name" value="Tscrpt_reg_AraC-type_HTH"/>
</dbReference>
<evidence type="ECO:0000256" key="1">
    <source>
        <dbReference type="ARBA" id="ARBA00023015"/>
    </source>
</evidence>
<dbReference type="GO" id="GO:0043565">
    <property type="term" value="F:sequence-specific DNA binding"/>
    <property type="evidence" value="ECO:0007669"/>
    <property type="project" value="InterPro"/>
</dbReference>